<dbReference type="OrthoDB" id="330671at2759"/>
<reference evidence="1 2" key="1">
    <citation type="submission" date="2014-03" db="EMBL/GenBank/DDBJ databases">
        <title>Draft genome of the hookworm Oesophagostomum dentatum.</title>
        <authorList>
            <person name="Mitreva M."/>
        </authorList>
    </citation>
    <scope>NUCLEOTIDE SEQUENCE [LARGE SCALE GENOMIC DNA]</scope>
    <source>
        <strain evidence="1 2">OD-Hann</strain>
    </source>
</reference>
<dbReference type="EMBL" id="KN567375">
    <property type="protein sequence ID" value="KHJ84651.1"/>
    <property type="molecule type" value="Genomic_DNA"/>
</dbReference>
<dbReference type="AlphaFoldDB" id="A0A0B1SLB8"/>
<evidence type="ECO:0000313" key="2">
    <source>
        <dbReference type="Proteomes" id="UP000053660"/>
    </source>
</evidence>
<organism evidence="1 2">
    <name type="scientific">Oesophagostomum dentatum</name>
    <name type="common">Nodular worm</name>
    <dbReference type="NCBI Taxonomy" id="61180"/>
    <lineage>
        <taxon>Eukaryota</taxon>
        <taxon>Metazoa</taxon>
        <taxon>Ecdysozoa</taxon>
        <taxon>Nematoda</taxon>
        <taxon>Chromadorea</taxon>
        <taxon>Rhabditida</taxon>
        <taxon>Rhabditina</taxon>
        <taxon>Rhabditomorpha</taxon>
        <taxon>Strongyloidea</taxon>
        <taxon>Strongylidae</taxon>
        <taxon>Oesophagostomum</taxon>
    </lineage>
</organism>
<dbReference type="Proteomes" id="UP000053660">
    <property type="component" value="Unassembled WGS sequence"/>
</dbReference>
<accession>A0A0B1SLB8</accession>
<sequence length="67" mass="7325">MSQLDMVTIDLLEASDAVLNETKISSSSRRREDLGKTSSASKRYILKEKAGHMCLVCAVVLPRAKAT</sequence>
<name>A0A0B1SLB8_OESDE</name>
<protein>
    <submittedName>
        <fullName evidence="1">Uncharacterized protein</fullName>
    </submittedName>
</protein>
<gene>
    <name evidence="1" type="ORF">OESDEN_15634</name>
</gene>
<proteinExistence type="predicted"/>
<keyword evidence="2" id="KW-1185">Reference proteome</keyword>
<evidence type="ECO:0000313" key="1">
    <source>
        <dbReference type="EMBL" id="KHJ84651.1"/>
    </source>
</evidence>